<name>X6LJJ4_RETFI</name>
<comment type="caution">
    <text evidence="2">The sequence shown here is derived from an EMBL/GenBank/DDBJ whole genome shotgun (WGS) entry which is preliminary data.</text>
</comment>
<keyword evidence="3" id="KW-1185">Reference proteome</keyword>
<evidence type="ECO:0000313" key="3">
    <source>
        <dbReference type="Proteomes" id="UP000023152"/>
    </source>
</evidence>
<protein>
    <submittedName>
        <fullName evidence="2">Uncharacterized protein</fullName>
    </submittedName>
</protein>
<gene>
    <name evidence="2" type="ORF">RFI_35308</name>
</gene>
<feature type="non-terminal residue" evidence="2">
    <location>
        <position position="1"/>
    </location>
</feature>
<feature type="compositionally biased region" description="Basic and acidic residues" evidence="1">
    <location>
        <begin position="20"/>
        <end position="35"/>
    </location>
</feature>
<sequence>TSFKAEVVLFLVHLIDNNNDEKKYPEDEKKEKEKKEEEEEDSDEHHIILNPLVLLTGAAEYKKLKYLPGVKVDLMMFRNLFEDVYGYE</sequence>
<feature type="region of interest" description="Disordered" evidence="1">
    <location>
        <begin position="20"/>
        <end position="44"/>
    </location>
</feature>
<evidence type="ECO:0000256" key="1">
    <source>
        <dbReference type="SAM" id="MobiDB-lite"/>
    </source>
</evidence>
<dbReference type="Proteomes" id="UP000023152">
    <property type="component" value="Unassembled WGS sequence"/>
</dbReference>
<dbReference type="EMBL" id="ASPP01036626">
    <property type="protein sequence ID" value="ETO02128.1"/>
    <property type="molecule type" value="Genomic_DNA"/>
</dbReference>
<feature type="non-terminal residue" evidence="2">
    <location>
        <position position="88"/>
    </location>
</feature>
<dbReference type="AlphaFoldDB" id="X6LJJ4"/>
<evidence type="ECO:0000313" key="2">
    <source>
        <dbReference type="EMBL" id="ETO02128.1"/>
    </source>
</evidence>
<organism evidence="2 3">
    <name type="scientific">Reticulomyxa filosa</name>
    <dbReference type="NCBI Taxonomy" id="46433"/>
    <lineage>
        <taxon>Eukaryota</taxon>
        <taxon>Sar</taxon>
        <taxon>Rhizaria</taxon>
        <taxon>Retaria</taxon>
        <taxon>Foraminifera</taxon>
        <taxon>Monothalamids</taxon>
        <taxon>Reticulomyxidae</taxon>
        <taxon>Reticulomyxa</taxon>
    </lineage>
</organism>
<proteinExistence type="predicted"/>
<reference evidence="2 3" key="1">
    <citation type="journal article" date="2013" name="Curr. Biol.">
        <title>The Genome of the Foraminiferan Reticulomyxa filosa.</title>
        <authorList>
            <person name="Glockner G."/>
            <person name="Hulsmann N."/>
            <person name="Schleicher M."/>
            <person name="Noegel A.A."/>
            <person name="Eichinger L."/>
            <person name="Gallinger C."/>
            <person name="Pawlowski J."/>
            <person name="Sierra R."/>
            <person name="Euteneuer U."/>
            <person name="Pillet L."/>
            <person name="Moustafa A."/>
            <person name="Platzer M."/>
            <person name="Groth M."/>
            <person name="Szafranski K."/>
            <person name="Schliwa M."/>
        </authorList>
    </citation>
    <scope>NUCLEOTIDE SEQUENCE [LARGE SCALE GENOMIC DNA]</scope>
</reference>
<accession>X6LJJ4</accession>